<evidence type="ECO:0000256" key="1">
    <source>
        <dbReference type="ARBA" id="ARBA00001936"/>
    </source>
</evidence>
<keyword evidence="4" id="KW-1133">Transmembrane helix</keyword>
<comment type="cofactor">
    <cofactor evidence="1">
        <name>Mn(2+)</name>
        <dbReference type="ChEBI" id="CHEBI:29035"/>
    </cofactor>
</comment>
<evidence type="ECO:0000259" key="5">
    <source>
        <dbReference type="PROSITE" id="PS00125"/>
    </source>
</evidence>
<dbReference type="InterPro" id="IPR051134">
    <property type="entry name" value="PPP_phosphatase"/>
</dbReference>
<dbReference type="SUPFAM" id="SSF56300">
    <property type="entry name" value="Metallo-dependent phosphatases"/>
    <property type="match status" value="1"/>
</dbReference>
<dbReference type="SMART" id="SM00015">
    <property type="entry name" value="IQ"/>
    <property type="match status" value="1"/>
</dbReference>
<keyword evidence="2" id="KW-0479">Metal-binding</keyword>
<accession>A0A8C9GRV5</accession>
<dbReference type="InterPro" id="IPR000048">
    <property type="entry name" value="IQ_motif_EF-hand-BS"/>
</dbReference>
<keyword evidence="4" id="KW-0472">Membrane</keyword>
<keyword evidence="3" id="KW-0464">Manganese</keyword>
<dbReference type="AlphaFoldDB" id="A0A8C9GRV5"/>
<dbReference type="InterPro" id="IPR004843">
    <property type="entry name" value="Calcineurin-like_PHP"/>
</dbReference>
<reference evidence="6" key="2">
    <citation type="submission" date="2025-09" db="UniProtKB">
        <authorList>
            <consortium name="Ensembl"/>
        </authorList>
    </citation>
    <scope>IDENTIFICATION</scope>
</reference>
<dbReference type="Proteomes" id="UP000694416">
    <property type="component" value="Unplaced"/>
</dbReference>
<keyword evidence="4" id="KW-0812">Transmembrane</keyword>
<dbReference type="GO" id="GO:0046872">
    <property type="term" value="F:metal ion binding"/>
    <property type="evidence" value="ECO:0007669"/>
    <property type="project" value="UniProtKB-KW"/>
</dbReference>
<name>A0A8C9GRV5_9PRIM</name>
<dbReference type="Ensembl" id="ENSPTET00000013020.1">
    <property type="protein sequence ID" value="ENSPTEP00000008550.1"/>
    <property type="gene ID" value="ENSPTEG00000009703.1"/>
</dbReference>
<dbReference type="PANTHER" id="PTHR45668">
    <property type="entry name" value="SERINE/THREONINE-PROTEIN PHOSPHATASE 5-RELATED"/>
    <property type="match status" value="1"/>
</dbReference>
<evidence type="ECO:0000256" key="2">
    <source>
        <dbReference type="ARBA" id="ARBA00022723"/>
    </source>
</evidence>
<dbReference type="PRINTS" id="PR00114">
    <property type="entry name" value="STPHPHTASE"/>
</dbReference>
<evidence type="ECO:0000313" key="6">
    <source>
        <dbReference type="Ensembl" id="ENSPTEP00000008550.1"/>
    </source>
</evidence>
<dbReference type="Gene3D" id="3.60.21.10">
    <property type="match status" value="1"/>
</dbReference>
<feature type="transmembrane region" description="Helical" evidence="4">
    <location>
        <begin position="22"/>
        <end position="42"/>
    </location>
</feature>
<feature type="domain" description="Serine/threonine specific protein phosphatases" evidence="5">
    <location>
        <begin position="272"/>
        <end position="277"/>
    </location>
</feature>
<evidence type="ECO:0000256" key="4">
    <source>
        <dbReference type="SAM" id="Phobius"/>
    </source>
</evidence>
<dbReference type="InterPro" id="IPR006186">
    <property type="entry name" value="Ser/Thr-sp_prot-phosphatase"/>
</dbReference>
<sequence length="297" mass="34733">MTYTYLITSYTIIASFQKKNKIYIYLFFPLSFIFFFIPPVFINLIEKESACIFIQKMFKGYQGRKEFHNFACRIIWRKFESLHENITLHNHEEIYKPLIKVIEENIKNGTIPISPKRSSKYSNQMSTISSSSNGYSSCEENSSVPKMKDKIDREFAIEIFHYFLTTKTYVLPSHMVFNILKKTLKMFDHNVKNSLINLDLSNKPEDTKLIVLGDVHGQLNDVLWIFNRFGLPASNNIYVFNGDIADRGENATEIFLLLFVFKLANYDSVIINRGNHECSYMNEVYGFRNEGKKFELG</sequence>
<keyword evidence="7" id="KW-1185">Reference proteome</keyword>
<reference evidence="6" key="1">
    <citation type="submission" date="2025-08" db="UniProtKB">
        <authorList>
            <consortium name="Ensembl"/>
        </authorList>
    </citation>
    <scope>IDENTIFICATION</scope>
</reference>
<dbReference type="PROSITE" id="PS50096">
    <property type="entry name" value="IQ"/>
    <property type="match status" value="1"/>
</dbReference>
<protein>
    <recommendedName>
        <fullName evidence="5">Serine/threonine specific protein phosphatases domain-containing protein</fullName>
    </recommendedName>
</protein>
<dbReference type="GO" id="GO:0016787">
    <property type="term" value="F:hydrolase activity"/>
    <property type="evidence" value="ECO:0007669"/>
    <property type="project" value="InterPro"/>
</dbReference>
<dbReference type="InterPro" id="IPR029052">
    <property type="entry name" value="Metallo-depent_PP-like"/>
</dbReference>
<organism evidence="6 7">
    <name type="scientific">Piliocolobus tephrosceles</name>
    <name type="common">Ugandan red Colobus</name>
    <dbReference type="NCBI Taxonomy" id="591936"/>
    <lineage>
        <taxon>Eukaryota</taxon>
        <taxon>Metazoa</taxon>
        <taxon>Chordata</taxon>
        <taxon>Craniata</taxon>
        <taxon>Vertebrata</taxon>
        <taxon>Euteleostomi</taxon>
        <taxon>Mammalia</taxon>
        <taxon>Eutheria</taxon>
        <taxon>Euarchontoglires</taxon>
        <taxon>Primates</taxon>
        <taxon>Haplorrhini</taxon>
        <taxon>Catarrhini</taxon>
        <taxon>Cercopithecidae</taxon>
        <taxon>Colobinae</taxon>
        <taxon>Piliocolobus</taxon>
    </lineage>
</organism>
<dbReference type="PROSITE" id="PS00125">
    <property type="entry name" value="SER_THR_PHOSPHATASE"/>
    <property type="match status" value="1"/>
</dbReference>
<proteinExistence type="predicted"/>
<evidence type="ECO:0000256" key="3">
    <source>
        <dbReference type="ARBA" id="ARBA00023211"/>
    </source>
</evidence>
<dbReference type="PANTHER" id="PTHR45668:SF5">
    <property type="entry name" value="SERINE_THREONINE-PROTEIN PHOSPHATASE 5"/>
    <property type="match status" value="1"/>
</dbReference>
<dbReference type="Pfam" id="PF00149">
    <property type="entry name" value="Metallophos"/>
    <property type="match status" value="1"/>
</dbReference>
<evidence type="ECO:0000313" key="7">
    <source>
        <dbReference type="Proteomes" id="UP000694416"/>
    </source>
</evidence>